<gene>
    <name evidence="4" type="ORF">VSF3289_02204</name>
</gene>
<protein>
    <submittedName>
        <fullName evidence="4">Interaptin</fullName>
    </submittedName>
</protein>
<feature type="compositionally biased region" description="Basic and acidic residues" evidence="2">
    <location>
        <begin position="546"/>
        <end position="555"/>
    </location>
</feature>
<evidence type="ECO:0000313" key="5">
    <source>
        <dbReference type="Proteomes" id="UP000095131"/>
    </source>
</evidence>
<dbReference type="Proteomes" id="UP000095131">
    <property type="component" value="Unassembled WGS sequence"/>
</dbReference>
<feature type="coiled-coil region" evidence="1">
    <location>
        <begin position="353"/>
        <end position="380"/>
    </location>
</feature>
<dbReference type="AlphaFoldDB" id="A0A1E3WR18"/>
<keyword evidence="3" id="KW-1133">Transmembrane helix</keyword>
<keyword evidence="3" id="KW-0472">Membrane</keyword>
<dbReference type="PATRIC" id="fig|45658.8.peg.2213"/>
<proteinExistence type="predicted"/>
<sequence>MTENVIMNPSEYGARNQTLDTFKRKIPDHILLHIMLIVMGILIVIFNVKGYEVLFHAEPLIPFIPISPFGILLGCAEFAVLIWTSAVIKEWSVSSRVLKVSMFILVPSFWFLCYSGVNSYLDSLATAEIRKVEEAKKLTSNSEQYLNTLSQNADKYERQLTELRREQAQINEQISFKNNQIQELSDKASARRLKAIDCSIVPDCASSVRAFENQAERIASDVKNLDNTRSMNQNRLSKLQDDLNRTQTEIDKRKLTNTQNMNEFAGTESGFTLKKAAYEKAVVSILSIANISVEKPFDLFMMLVSGLIYPVYFLLNLFISLNSEANKAAREKRIESKKIKHTLLQSITRYLRARMLRKKKVSLENLADNLKLRRKRKSRREVTYKKMMKYFRVWAHRRKKTKLIEVEKIVEIPTEIEVEKIIEVEVPVEVEVDKIIEIEKIVEKEVEVEKIVEVERIVEKEVAIEVDRIVEVPTEVPVYVDKIKKVPEPMFINDPQIIIHERIIPVPADITGQELEELLNAQPRLNSTTRDSETKGDSTSESTTDADFRELNKAV</sequence>
<accession>A0A1E3WR18</accession>
<feature type="transmembrane region" description="Helical" evidence="3">
    <location>
        <begin position="299"/>
        <end position="321"/>
    </location>
</feature>
<feature type="transmembrane region" description="Helical" evidence="3">
    <location>
        <begin position="30"/>
        <end position="48"/>
    </location>
</feature>
<evidence type="ECO:0000313" key="4">
    <source>
        <dbReference type="EMBL" id="ODS11937.1"/>
    </source>
</evidence>
<feature type="transmembrane region" description="Helical" evidence="3">
    <location>
        <begin position="60"/>
        <end position="88"/>
    </location>
</feature>
<evidence type="ECO:0000256" key="3">
    <source>
        <dbReference type="SAM" id="Phobius"/>
    </source>
</evidence>
<feature type="transmembrane region" description="Helical" evidence="3">
    <location>
        <begin position="100"/>
        <end position="121"/>
    </location>
</feature>
<evidence type="ECO:0000256" key="2">
    <source>
        <dbReference type="SAM" id="MobiDB-lite"/>
    </source>
</evidence>
<name>A0A1E3WR18_9VIBR</name>
<reference evidence="4 5" key="1">
    <citation type="submission" date="2016-08" db="EMBL/GenBank/DDBJ databases">
        <title>Genome sequencing of Vibrio scophthalmi strain FP3289, an isolated from Paralichthys olivaceus.</title>
        <authorList>
            <person name="Han H.-J."/>
        </authorList>
    </citation>
    <scope>NUCLEOTIDE SEQUENCE [LARGE SCALE GENOMIC DNA]</scope>
    <source>
        <strain evidence="4 5">FP3289</strain>
    </source>
</reference>
<feature type="coiled-coil region" evidence="1">
    <location>
        <begin position="146"/>
        <end position="256"/>
    </location>
</feature>
<evidence type="ECO:0000256" key="1">
    <source>
        <dbReference type="SAM" id="Coils"/>
    </source>
</evidence>
<dbReference type="EMBL" id="MDCJ01000002">
    <property type="protein sequence ID" value="ODS11937.1"/>
    <property type="molecule type" value="Genomic_DNA"/>
</dbReference>
<dbReference type="RefSeq" id="WP_175422469.1">
    <property type="nucleotide sequence ID" value="NZ_MDCJ01000002.1"/>
</dbReference>
<organism evidence="4 5">
    <name type="scientific">Vibrio scophthalmi</name>
    <dbReference type="NCBI Taxonomy" id="45658"/>
    <lineage>
        <taxon>Bacteria</taxon>
        <taxon>Pseudomonadati</taxon>
        <taxon>Pseudomonadota</taxon>
        <taxon>Gammaproteobacteria</taxon>
        <taxon>Vibrionales</taxon>
        <taxon>Vibrionaceae</taxon>
        <taxon>Vibrio</taxon>
    </lineage>
</organism>
<comment type="caution">
    <text evidence="4">The sequence shown here is derived from an EMBL/GenBank/DDBJ whole genome shotgun (WGS) entry which is preliminary data.</text>
</comment>
<keyword evidence="3" id="KW-0812">Transmembrane</keyword>
<keyword evidence="1" id="KW-0175">Coiled coil</keyword>
<feature type="region of interest" description="Disordered" evidence="2">
    <location>
        <begin position="520"/>
        <end position="555"/>
    </location>
</feature>